<protein>
    <submittedName>
        <fullName evidence="2">Uncharacterized protein</fullName>
    </submittedName>
</protein>
<keyword evidence="3" id="KW-1185">Reference proteome</keyword>
<accession>A0AAD7HA37</accession>
<dbReference type="AlphaFoldDB" id="A0AAD7HA37"/>
<gene>
    <name evidence="2" type="ORF">B0H16DRAFT_1741903</name>
</gene>
<dbReference type="EMBL" id="JARKIB010000307">
    <property type="protein sequence ID" value="KAJ7715463.1"/>
    <property type="molecule type" value="Genomic_DNA"/>
</dbReference>
<evidence type="ECO:0000313" key="3">
    <source>
        <dbReference type="Proteomes" id="UP001215598"/>
    </source>
</evidence>
<dbReference type="Proteomes" id="UP001215598">
    <property type="component" value="Unassembled WGS sequence"/>
</dbReference>
<organism evidence="2 3">
    <name type="scientific">Mycena metata</name>
    <dbReference type="NCBI Taxonomy" id="1033252"/>
    <lineage>
        <taxon>Eukaryota</taxon>
        <taxon>Fungi</taxon>
        <taxon>Dikarya</taxon>
        <taxon>Basidiomycota</taxon>
        <taxon>Agaricomycotina</taxon>
        <taxon>Agaricomycetes</taxon>
        <taxon>Agaricomycetidae</taxon>
        <taxon>Agaricales</taxon>
        <taxon>Marasmiineae</taxon>
        <taxon>Mycenaceae</taxon>
        <taxon>Mycena</taxon>
    </lineage>
</organism>
<name>A0AAD7HA37_9AGAR</name>
<evidence type="ECO:0000313" key="2">
    <source>
        <dbReference type="EMBL" id="KAJ7715463.1"/>
    </source>
</evidence>
<feature type="compositionally biased region" description="Pro residues" evidence="1">
    <location>
        <begin position="166"/>
        <end position="175"/>
    </location>
</feature>
<evidence type="ECO:0000256" key="1">
    <source>
        <dbReference type="SAM" id="MobiDB-lite"/>
    </source>
</evidence>
<reference evidence="2" key="1">
    <citation type="submission" date="2023-03" db="EMBL/GenBank/DDBJ databases">
        <title>Massive genome expansion in bonnet fungi (Mycena s.s.) driven by repeated elements and novel gene families across ecological guilds.</title>
        <authorList>
            <consortium name="Lawrence Berkeley National Laboratory"/>
            <person name="Harder C.B."/>
            <person name="Miyauchi S."/>
            <person name="Viragh M."/>
            <person name="Kuo A."/>
            <person name="Thoen E."/>
            <person name="Andreopoulos B."/>
            <person name="Lu D."/>
            <person name="Skrede I."/>
            <person name="Drula E."/>
            <person name="Henrissat B."/>
            <person name="Morin E."/>
            <person name="Kohler A."/>
            <person name="Barry K."/>
            <person name="LaButti K."/>
            <person name="Morin E."/>
            <person name="Salamov A."/>
            <person name="Lipzen A."/>
            <person name="Mereny Z."/>
            <person name="Hegedus B."/>
            <person name="Baldrian P."/>
            <person name="Stursova M."/>
            <person name="Weitz H."/>
            <person name="Taylor A."/>
            <person name="Grigoriev I.V."/>
            <person name="Nagy L.G."/>
            <person name="Martin F."/>
            <person name="Kauserud H."/>
        </authorList>
    </citation>
    <scope>NUCLEOTIDE SEQUENCE</scope>
    <source>
        <strain evidence="2">CBHHK182m</strain>
    </source>
</reference>
<feature type="region of interest" description="Disordered" evidence="1">
    <location>
        <begin position="1"/>
        <end position="28"/>
    </location>
</feature>
<feature type="region of interest" description="Disordered" evidence="1">
    <location>
        <begin position="147"/>
        <end position="181"/>
    </location>
</feature>
<comment type="caution">
    <text evidence="2">The sequence shown here is derived from an EMBL/GenBank/DDBJ whole genome shotgun (WGS) entry which is preliminary data.</text>
</comment>
<proteinExistence type="predicted"/>
<sequence length="355" mass="38800">MPKEKQLRRPYRKARPSPSGSVHGSRPLNAVDHGHVSCSVPFYPGNRYQGLLSHENHENKRYYLARHPTQPAVFTQASQRTRLTRALDPDADVQSYGGLRAVSHAIYDFCLATHNHGVTTAQRQASLTEPLRPLQEFVDWEPTIATARGGASDSRNHARATAAPKDPSPVSPSPSPQTYNACGLSGASSPNIFVPIPGFVPDFTQQRPVVAASPKRVAVEVPTYVKVPQAAVPSTMTPLAVECRNEQHSTTSIDEKPWYILSDGCVFRDATQAEAAIAQSPGIRWLSVDSLQRAGDWMLREGSPKAFYIMSDRSGVVNPIAAEQYLLKNPHVRLRIVASLVEGDRWVQSLGAVGA</sequence>